<gene>
    <name evidence="1" type="ORF">BGE01nite_39310</name>
</gene>
<comment type="caution">
    <text evidence="1">The sequence shown here is derived from an EMBL/GenBank/DDBJ whole genome shotgun (WGS) entry which is preliminary data.</text>
</comment>
<reference evidence="1 2" key="1">
    <citation type="submission" date="2019-07" db="EMBL/GenBank/DDBJ databases">
        <title>Whole genome shotgun sequence of Brevifollis gellanilyticus NBRC 108608.</title>
        <authorList>
            <person name="Hosoyama A."/>
            <person name="Uohara A."/>
            <person name="Ohji S."/>
            <person name="Ichikawa N."/>
        </authorList>
    </citation>
    <scope>NUCLEOTIDE SEQUENCE [LARGE SCALE GENOMIC DNA]</scope>
    <source>
        <strain evidence="1 2">NBRC 108608</strain>
    </source>
</reference>
<dbReference type="InterPro" id="IPR010869">
    <property type="entry name" value="DUF1501"/>
</dbReference>
<protein>
    <recommendedName>
        <fullName evidence="3">Tat pathway signal protein</fullName>
    </recommendedName>
</protein>
<evidence type="ECO:0000313" key="1">
    <source>
        <dbReference type="EMBL" id="GEP44640.1"/>
    </source>
</evidence>
<dbReference type="PANTHER" id="PTHR43737">
    <property type="entry name" value="BLL7424 PROTEIN"/>
    <property type="match status" value="1"/>
</dbReference>
<sequence length="593" mass="63128">MNIFLKKTEDRSKPNRRDFLVQSTAASLGLTSVINSLAQLKLIGSAAASGAGDYKALVCFFLNGGNDSNNLLIPATSGPARTDYQNGRGVLSITDAEFDYTPANATNGYWNGSSISTSAVSSRITPQNAASAYEPTNRTAGYLSGGLALHPGAYPLKTLFDSDDLAFICNVGTLIGTTSVTRANFNTLPAAAKPPQLFSHSDQQVQWQSSLPDQPFSRGWGGKIADLLAGLNSGDLSMSVSIAGVNSFQVAYDQPAYFMNSAGTVSALSGLTGGSPSTSYGGALRNVNLQPTYSNPQSLPGNKYNPLAALSSGADPLAATNYQHTAAGWRLRAIEQMMALQHASLFDNGYNGAPENARITEGLVGNALAQTLNADASSTMDVHFNNWFPNNLYNPRIPDIASQMRTVARLIAGRSALSNTRQIFFVQLGGWDTHTSQIPGTTVTGHYSLVNQMSRSIRAFKDAMDAIGMWDKVMLFSASDFTRTLTPNKNDATGGSDHAWGGHMFVTGGAVKGRNIYGRFPDLTINGGIDCTGNRGRWIPSTSTDQVFASIAKWFGCADGQIGTVLPNFTRFQADLSTGTLNSKNLNFIDFTV</sequence>
<proteinExistence type="predicted"/>
<dbReference type="OrthoDB" id="9779968at2"/>
<organism evidence="1 2">
    <name type="scientific">Brevifollis gellanilyticus</name>
    <dbReference type="NCBI Taxonomy" id="748831"/>
    <lineage>
        <taxon>Bacteria</taxon>
        <taxon>Pseudomonadati</taxon>
        <taxon>Verrucomicrobiota</taxon>
        <taxon>Verrucomicrobiia</taxon>
        <taxon>Verrucomicrobiales</taxon>
        <taxon>Verrucomicrobiaceae</taxon>
    </lineage>
</organism>
<dbReference type="RefSeq" id="WP_146852782.1">
    <property type="nucleotide sequence ID" value="NZ_BKAG01000033.1"/>
</dbReference>
<evidence type="ECO:0000313" key="2">
    <source>
        <dbReference type="Proteomes" id="UP000321577"/>
    </source>
</evidence>
<dbReference type="Proteomes" id="UP000321577">
    <property type="component" value="Unassembled WGS sequence"/>
</dbReference>
<dbReference type="EMBL" id="BKAG01000033">
    <property type="protein sequence ID" value="GEP44640.1"/>
    <property type="molecule type" value="Genomic_DNA"/>
</dbReference>
<evidence type="ECO:0008006" key="3">
    <source>
        <dbReference type="Google" id="ProtNLM"/>
    </source>
</evidence>
<keyword evidence="2" id="KW-1185">Reference proteome</keyword>
<accession>A0A512MD25</accession>
<name>A0A512MD25_9BACT</name>
<dbReference type="AlphaFoldDB" id="A0A512MD25"/>
<dbReference type="Pfam" id="PF07394">
    <property type="entry name" value="DUF1501"/>
    <property type="match status" value="1"/>
</dbReference>
<dbReference type="PANTHER" id="PTHR43737:SF1">
    <property type="entry name" value="DUF1501 DOMAIN-CONTAINING PROTEIN"/>
    <property type="match status" value="1"/>
</dbReference>